<evidence type="ECO:0000256" key="3">
    <source>
        <dbReference type="ARBA" id="ARBA00023163"/>
    </source>
</evidence>
<dbReference type="SUPFAM" id="SSF46785">
    <property type="entry name" value="Winged helix' DNA-binding domain"/>
    <property type="match status" value="1"/>
</dbReference>
<dbReference type="GO" id="GO:0003700">
    <property type="term" value="F:DNA-binding transcription factor activity"/>
    <property type="evidence" value="ECO:0007669"/>
    <property type="project" value="InterPro"/>
</dbReference>
<dbReference type="InterPro" id="IPR037171">
    <property type="entry name" value="NagB/RpiA_transferase-like"/>
</dbReference>
<keyword evidence="2" id="KW-0238">DNA-binding</keyword>
<dbReference type="InterPro" id="IPR050313">
    <property type="entry name" value="Carb_Metab_HTH_regulators"/>
</dbReference>
<dbReference type="Pfam" id="PF08220">
    <property type="entry name" value="HTH_DeoR"/>
    <property type="match status" value="1"/>
</dbReference>
<dbReference type="PROSITE" id="PS51000">
    <property type="entry name" value="HTH_DEOR_2"/>
    <property type="match status" value="1"/>
</dbReference>
<dbReference type="SMART" id="SM00420">
    <property type="entry name" value="HTH_DEOR"/>
    <property type="match status" value="1"/>
</dbReference>
<evidence type="ECO:0000313" key="6">
    <source>
        <dbReference type="Proteomes" id="UP000290567"/>
    </source>
</evidence>
<evidence type="ECO:0000259" key="4">
    <source>
        <dbReference type="PROSITE" id="PS51000"/>
    </source>
</evidence>
<evidence type="ECO:0000313" key="5">
    <source>
        <dbReference type="EMBL" id="GCF94612.1"/>
    </source>
</evidence>
<dbReference type="RefSeq" id="WP_146623032.1">
    <property type="nucleotide sequence ID" value="NZ_BJCC01000021.1"/>
</dbReference>
<name>A0A4P5PG34_9ENTE</name>
<dbReference type="Proteomes" id="UP000290567">
    <property type="component" value="Unassembled WGS sequence"/>
</dbReference>
<gene>
    <name evidence="5" type="ORF">NRIC_25030</name>
</gene>
<dbReference type="Pfam" id="PF00455">
    <property type="entry name" value="DeoRC"/>
    <property type="match status" value="1"/>
</dbReference>
<dbReference type="Gene3D" id="3.40.50.1360">
    <property type="match status" value="1"/>
</dbReference>
<dbReference type="PANTHER" id="PTHR30363">
    <property type="entry name" value="HTH-TYPE TRANSCRIPTIONAL REGULATOR SRLR-RELATED"/>
    <property type="match status" value="1"/>
</dbReference>
<dbReference type="SMART" id="SM01134">
    <property type="entry name" value="DeoRC"/>
    <property type="match status" value="1"/>
</dbReference>
<organism evidence="5 6">
    <name type="scientific">Enterococcus florum</name>
    <dbReference type="NCBI Taxonomy" id="2480627"/>
    <lineage>
        <taxon>Bacteria</taxon>
        <taxon>Bacillati</taxon>
        <taxon>Bacillota</taxon>
        <taxon>Bacilli</taxon>
        <taxon>Lactobacillales</taxon>
        <taxon>Enterococcaceae</taxon>
        <taxon>Enterococcus</taxon>
    </lineage>
</organism>
<dbReference type="InterPro" id="IPR036388">
    <property type="entry name" value="WH-like_DNA-bd_sf"/>
</dbReference>
<dbReference type="InterPro" id="IPR001034">
    <property type="entry name" value="DeoR_HTH"/>
</dbReference>
<keyword evidence="3" id="KW-0804">Transcription</keyword>
<dbReference type="PANTHER" id="PTHR30363:SF44">
    <property type="entry name" value="AGA OPERON TRANSCRIPTIONAL REPRESSOR-RELATED"/>
    <property type="match status" value="1"/>
</dbReference>
<dbReference type="InterPro" id="IPR036390">
    <property type="entry name" value="WH_DNA-bd_sf"/>
</dbReference>
<accession>A0A4P5PG34</accession>
<feature type="domain" description="HTH deoR-type" evidence="4">
    <location>
        <begin position="5"/>
        <end position="60"/>
    </location>
</feature>
<dbReference type="EMBL" id="BJCC01000021">
    <property type="protein sequence ID" value="GCF94612.1"/>
    <property type="molecule type" value="Genomic_DNA"/>
</dbReference>
<evidence type="ECO:0000256" key="1">
    <source>
        <dbReference type="ARBA" id="ARBA00023015"/>
    </source>
</evidence>
<sequence length="253" mass="28712">MKLTSDERKNKILHEVITKGTVSINELAGMFEVTTETIRNDVKFLQDKNLLAKKHGTVTTPNTFFENEFSVKETDNLEEKKEIADSALKFIPRNSAIFLDTSTSVFQLAKLLVMRDDLTIFTNSIQINQVLANSDNQILLTGGLFRKKSGSYVGTWALNAIKELNVDVAFIGCDGFSKKGPTIRSYHELEIKKAISEHSKKNFILCDTSKLDNEGLYSFIDYSNLDMVIMERQLTEIERKKFPDSLLFYSNEG</sequence>
<keyword evidence="1" id="KW-0805">Transcription regulation</keyword>
<reference evidence="6" key="1">
    <citation type="submission" date="2019-02" db="EMBL/GenBank/DDBJ databases">
        <title>Draft genome sequence of Enterococcus sp. Gos25-1.</title>
        <authorList>
            <person name="Tanaka N."/>
            <person name="Shiwa Y."/>
            <person name="Fujita N."/>
        </authorList>
    </citation>
    <scope>NUCLEOTIDE SEQUENCE [LARGE SCALE GENOMIC DNA]</scope>
    <source>
        <strain evidence="6">Gos25-1</strain>
    </source>
</reference>
<dbReference type="GO" id="GO:0003677">
    <property type="term" value="F:DNA binding"/>
    <property type="evidence" value="ECO:0007669"/>
    <property type="project" value="UniProtKB-KW"/>
</dbReference>
<dbReference type="OrthoDB" id="9798651at2"/>
<evidence type="ECO:0000256" key="2">
    <source>
        <dbReference type="ARBA" id="ARBA00023125"/>
    </source>
</evidence>
<comment type="caution">
    <text evidence="5">The sequence shown here is derived from an EMBL/GenBank/DDBJ whole genome shotgun (WGS) entry which is preliminary data.</text>
</comment>
<dbReference type="Gene3D" id="1.10.10.10">
    <property type="entry name" value="Winged helix-like DNA-binding domain superfamily/Winged helix DNA-binding domain"/>
    <property type="match status" value="1"/>
</dbReference>
<dbReference type="InterPro" id="IPR018356">
    <property type="entry name" value="Tscrpt_reg_HTH_DeoR_CS"/>
</dbReference>
<keyword evidence="6" id="KW-1185">Reference proteome</keyword>
<dbReference type="SUPFAM" id="SSF100950">
    <property type="entry name" value="NagB/RpiA/CoA transferase-like"/>
    <property type="match status" value="1"/>
</dbReference>
<dbReference type="AlphaFoldDB" id="A0A4P5PG34"/>
<protein>
    <submittedName>
        <fullName evidence="5">Transcriptional regulator</fullName>
    </submittedName>
</protein>
<proteinExistence type="predicted"/>
<dbReference type="PROSITE" id="PS00894">
    <property type="entry name" value="HTH_DEOR_1"/>
    <property type="match status" value="1"/>
</dbReference>
<dbReference type="InterPro" id="IPR014036">
    <property type="entry name" value="DeoR-like_C"/>
</dbReference>